<evidence type="ECO:0000256" key="1">
    <source>
        <dbReference type="ARBA" id="ARBA00022448"/>
    </source>
</evidence>
<keyword evidence="2" id="KW-0472">Membrane</keyword>
<name>A0A7Z0E1P6_RHILE</name>
<dbReference type="RefSeq" id="WP_179612339.1">
    <property type="nucleotide sequence ID" value="NZ_JACBZV010000007.1"/>
</dbReference>
<organism evidence="3 4">
    <name type="scientific">Rhizobium leguminosarum</name>
    <dbReference type="NCBI Taxonomy" id="384"/>
    <lineage>
        <taxon>Bacteria</taxon>
        <taxon>Pseudomonadati</taxon>
        <taxon>Pseudomonadota</taxon>
        <taxon>Alphaproteobacteria</taxon>
        <taxon>Hyphomicrobiales</taxon>
        <taxon>Rhizobiaceae</taxon>
        <taxon>Rhizobium/Agrobacterium group</taxon>
        <taxon>Rhizobium</taxon>
    </lineage>
</organism>
<evidence type="ECO:0000313" key="3">
    <source>
        <dbReference type="EMBL" id="NYJ13000.1"/>
    </source>
</evidence>
<evidence type="ECO:0000313" key="4">
    <source>
        <dbReference type="Proteomes" id="UP000535276"/>
    </source>
</evidence>
<comment type="caution">
    <text evidence="3">The sequence shown here is derived from an EMBL/GenBank/DDBJ whole genome shotgun (WGS) entry which is preliminary data.</text>
</comment>
<reference evidence="3 4" key="1">
    <citation type="submission" date="2020-07" db="EMBL/GenBank/DDBJ databases">
        <title>Genomic Encyclopedia of Type Strains, Phase IV (KMG-V): Genome sequencing to study the core and pangenomes of soil and plant-associated prokaryotes.</title>
        <authorList>
            <person name="Whitman W."/>
        </authorList>
    </citation>
    <scope>NUCLEOTIDE SEQUENCE [LARGE SCALE GENOMIC DNA]</scope>
    <source>
        <strain evidence="3 4">SEMIA 4052</strain>
    </source>
</reference>
<evidence type="ECO:0000256" key="2">
    <source>
        <dbReference type="ARBA" id="ARBA00022475"/>
    </source>
</evidence>
<dbReference type="AlphaFoldDB" id="A0A7Z0E1P6"/>
<protein>
    <submittedName>
        <fullName evidence="3">Uncharacterized protein</fullName>
    </submittedName>
</protein>
<dbReference type="InterPro" id="IPR010290">
    <property type="entry name" value="TM_effector"/>
</dbReference>
<keyword evidence="2" id="KW-1003">Cell membrane</keyword>
<dbReference type="EMBL" id="JACBZV010000007">
    <property type="protein sequence ID" value="NYJ13000.1"/>
    <property type="molecule type" value="Genomic_DNA"/>
</dbReference>
<sequence>MTDDHNVVEDQETSSTGFWYLGVAYWAVIRVVAEELLGCDVSFYGIMLGAVSAGAIGGTPVTLNSKIELASMNCTRSSIREDIRRGLATPFQY</sequence>
<gene>
    <name evidence="3" type="ORF">GGI64_004081</name>
</gene>
<accession>A0A7Z0E1P6</accession>
<dbReference type="Pfam" id="PF05977">
    <property type="entry name" value="MFS_3"/>
    <property type="match status" value="1"/>
</dbReference>
<keyword evidence="1" id="KW-0813">Transport</keyword>
<dbReference type="Proteomes" id="UP000535276">
    <property type="component" value="Unassembled WGS sequence"/>
</dbReference>
<proteinExistence type="predicted"/>